<evidence type="ECO:0000313" key="2">
    <source>
        <dbReference type="Proteomes" id="UP001597319"/>
    </source>
</evidence>
<dbReference type="RefSeq" id="WP_378291914.1">
    <property type="nucleotide sequence ID" value="NZ_JBHULE010000019.1"/>
</dbReference>
<evidence type="ECO:0000313" key="1">
    <source>
        <dbReference type="EMBL" id="MFD2562915.1"/>
    </source>
</evidence>
<comment type="caution">
    <text evidence="1">The sequence shown here is derived from an EMBL/GenBank/DDBJ whole genome shotgun (WGS) entry which is preliminary data.</text>
</comment>
<organism evidence="1 2">
    <name type="scientific">Aquimarina rubra</name>
    <dbReference type="NCBI Taxonomy" id="1920033"/>
    <lineage>
        <taxon>Bacteria</taxon>
        <taxon>Pseudomonadati</taxon>
        <taxon>Bacteroidota</taxon>
        <taxon>Flavobacteriia</taxon>
        <taxon>Flavobacteriales</taxon>
        <taxon>Flavobacteriaceae</taxon>
        <taxon>Aquimarina</taxon>
    </lineage>
</organism>
<accession>A0ABW5LEC9</accession>
<proteinExistence type="predicted"/>
<protein>
    <submittedName>
        <fullName evidence="1">Uncharacterized protein</fullName>
    </submittedName>
</protein>
<sequence>MKFNKTYEGESFEKYAEYLQFIKNRIPEKLFCFVSNPERHDLGEKSLHDARIKKIEYELISKDNYEMTLLLLGENREFKIRFVNVSQLHMNQVNFGDMYKDLITYEVGIEKDALENDKLVFRAQFPFENGIIEVFSENIEIEENFIQRSR</sequence>
<reference evidence="2" key="1">
    <citation type="journal article" date="2019" name="Int. J. Syst. Evol. Microbiol.">
        <title>The Global Catalogue of Microorganisms (GCM) 10K type strain sequencing project: providing services to taxonomists for standard genome sequencing and annotation.</title>
        <authorList>
            <consortium name="The Broad Institute Genomics Platform"/>
            <consortium name="The Broad Institute Genome Sequencing Center for Infectious Disease"/>
            <person name="Wu L."/>
            <person name="Ma J."/>
        </authorList>
    </citation>
    <scope>NUCLEOTIDE SEQUENCE [LARGE SCALE GENOMIC DNA]</scope>
    <source>
        <strain evidence="2">KCTC 52274</strain>
    </source>
</reference>
<dbReference type="EMBL" id="JBHULE010000019">
    <property type="protein sequence ID" value="MFD2562915.1"/>
    <property type="molecule type" value="Genomic_DNA"/>
</dbReference>
<keyword evidence="2" id="KW-1185">Reference proteome</keyword>
<name>A0ABW5LEC9_9FLAO</name>
<dbReference type="Proteomes" id="UP001597319">
    <property type="component" value="Unassembled WGS sequence"/>
</dbReference>
<gene>
    <name evidence="1" type="ORF">ACFSR1_09585</name>
</gene>